<dbReference type="SMART" id="SM00418">
    <property type="entry name" value="HTH_ARSR"/>
    <property type="match status" value="1"/>
</dbReference>
<dbReference type="SUPFAM" id="SSF46785">
    <property type="entry name" value="Winged helix' DNA-binding domain"/>
    <property type="match status" value="1"/>
</dbReference>
<sequence>MLRFEVTPEDLLATRFAVSPMFELHSLLRSLNGRTGRSALPPAWRARLRPRFAALRRDSELDAVLALYLPREGAGFIAPPPASLTQSIDDDLSMIRATPPSVARAEIRRFVGRQPLLDARVRATLSGRSAVARIADALATAWHELLAPDWPQLRAICERDVVHRAGELGRGGWAAALSGLHDAVRWNAGGIEIARMPGGPVTLGGAGLTLVPSVFVWPGLAAHHDDPWPRAVIYPARGTAALLEPSGQRPADALVALIGRSRAQLLVALAEPASTTQLARANRLAVGAVGDHLAVLLEAGLVDRARAGRSVLYRRTPLGDALVGG</sequence>
<dbReference type="Pfam" id="PF19361">
    <property type="entry name" value="DUF5937"/>
    <property type="match status" value="1"/>
</dbReference>
<dbReference type="Gene3D" id="1.10.10.10">
    <property type="entry name" value="Winged helix-like DNA-binding domain superfamily/Winged helix DNA-binding domain"/>
    <property type="match status" value="1"/>
</dbReference>
<dbReference type="InterPro" id="IPR036390">
    <property type="entry name" value="WH_DNA-bd_sf"/>
</dbReference>
<gene>
    <name evidence="5" type="ORF">Voc01_058630</name>
</gene>
<keyword evidence="6" id="KW-1185">Reference proteome</keyword>
<dbReference type="InterPro" id="IPR051011">
    <property type="entry name" value="Metal_resp_trans_reg"/>
</dbReference>
<dbReference type="EMBL" id="BOPH01000083">
    <property type="protein sequence ID" value="GIJ70946.1"/>
    <property type="molecule type" value="Genomic_DNA"/>
</dbReference>
<dbReference type="RefSeq" id="WP_203930835.1">
    <property type="nucleotide sequence ID" value="NZ_BOPH01000083.1"/>
</dbReference>
<organism evidence="5 6">
    <name type="scientific">Virgisporangium ochraceum</name>
    <dbReference type="NCBI Taxonomy" id="65505"/>
    <lineage>
        <taxon>Bacteria</taxon>
        <taxon>Bacillati</taxon>
        <taxon>Actinomycetota</taxon>
        <taxon>Actinomycetes</taxon>
        <taxon>Micromonosporales</taxon>
        <taxon>Micromonosporaceae</taxon>
        <taxon>Virgisporangium</taxon>
    </lineage>
</organism>
<evidence type="ECO:0000256" key="2">
    <source>
        <dbReference type="ARBA" id="ARBA00023125"/>
    </source>
</evidence>
<dbReference type="InterPro" id="IPR045981">
    <property type="entry name" value="DUF5937"/>
</dbReference>
<reference evidence="5" key="1">
    <citation type="submission" date="2021-01" db="EMBL/GenBank/DDBJ databases">
        <title>Whole genome shotgun sequence of Virgisporangium ochraceum NBRC 16418.</title>
        <authorList>
            <person name="Komaki H."/>
            <person name="Tamura T."/>
        </authorList>
    </citation>
    <scope>NUCLEOTIDE SEQUENCE</scope>
    <source>
        <strain evidence="5">NBRC 16418</strain>
    </source>
</reference>
<dbReference type="GO" id="GO:0003700">
    <property type="term" value="F:DNA-binding transcription factor activity"/>
    <property type="evidence" value="ECO:0007669"/>
    <property type="project" value="InterPro"/>
</dbReference>
<dbReference type="InterPro" id="IPR011991">
    <property type="entry name" value="ArsR-like_HTH"/>
</dbReference>
<dbReference type="Pfam" id="PF01022">
    <property type="entry name" value="HTH_5"/>
    <property type="match status" value="1"/>
</dbReference>
<dbReference type="GO" id="GO:0003677">
    <property type="term" value="F:DNA binding"/>
    <property type="evidence" value="ECO:0007669"/>
    <property type="project" value="UniProtKB-KW"/>
</dbReference>
<proteinExistence type="predicted"/>
<dbReference type="InterPro" id="IPR001845">
    <property type="entry name" value="HTH_ArsR_DNA-bd_dom"/>
</dbReference>
<protein>
    <submittedName>
        <fullName evidence="5">ArsR family transcriptional regulator</fullName>
    </submittedName>
</protein>
<dbReference type="Proteomes" id="UP000635606">
    <property type="component" value="Unassembled WGS sequence"/>
</dbReference>
<dbReference type="CDD" id="cd00090">
    <property type="entry name" value="HTH_ARSR"/>
    <property type="match status" value="1"/>
</dbReference>
<name>A0A8J4EDR0_9ACTN</name>
<keyword evidence="3" id="KW-0804">Transcription</keyword>
<evidence type="ECO:0000259" key="4">
    <source>
        <dbReference type="SMART" id="SM00418"/>
    </source>
</evidence>
<evidence type="ECO:0000256" key="3">
    <source>
        <dbReference type="ARBA" id="ARBA00023163"/>
    </source>
</evidence>
<accession>A0A8J4EDR0</accession>
<evidence type="ECO:0000256" key="1">
    <source>
        <dbReference type="ARBA" id="ARBA00023015"/>
    </source>
</evidence>
<dbReference type="AlphaFoldDB" id="A0A8J4EDR0"/>
<dbReference type="InterPro" id="IPR036388">
    <property type="entry name" value="WH-like_DNA-bd_sf"/>
</dbReference>
<evidence type="ECO:0000313" key="5">
    <source>
        <dbReference type="EMBL" id="GIJ70946.1"/>
    </source>
</evidence>
<evidence type="ECO:0000313" key="6">
    <source>
        <dbReference type="Proteomes" id="UP000635606"/>
    </source>
</evidence>
<dbReference type="PANTHER" id="PTHR43132:SF6">
    <property type="entry name" value="HTH-TYPE TRANSCRIPTIONAL REPRESSOR CZRA"/>
    <property type="match status" value="1"/>
</dbReference>
<keyword evidence="2" id="KW-0238">DNA-binding</keyword>
<dbReference type="PANTHER" id="PTHR43132">
    <property type="entry name" value="ARSENICAL RESISTANCE OPERON REPRESSOR ARSR-RELATED"/>
    <property type="match status" value="1"/>
</dbReference>
<keyword evidence="1" id="KW-0805">Transcription regulation</keyword>
<comment type="caution">
    <text evidence="5">The sequence shown here is derived from an EMBL/GenBank/DDBJ whole genome shotgun (WGS) entry which is preliminary data.</text>
</comment>
<feature type="domain" description="HTH arsR-type" evidence="4">
    <location>
        <begin position="252"/>
        <end position="323"/>
    </location>
</feature>